<keyword evidence="2" id="KW-1185">Reference proteome</keyword>
<evidence type="ECO:0000313" key="1">
    <source>
        <dbReference type="EMBL" id="SMP21026.1"/>
    </source>
</evidence>
<sequence length="172" mass="18830">MLENKTACVKINGRLEITRPVALAMLNHLSRDIASIGGSVEFKKDILSFNPVVVKAGIRITLPNGAVLQFESLGGAEEQDIKGEKRIYHDALGTAETRATKRLLEEVVGEDFINKLLMSGAISEAQTQKKPATDKQKAYLKKLIQAGKIKSVDVESLSFEEASHLIDKAKQN</sequence>
<evidence type="ECO:0000313" key="2">
    <source>
        <dbReference type="Proteomes" id="UP001157947"/>
    </source>
</evidence>
<name>A0AA46AFS7_9AQUI</name>
<reference evidence="1" key="1">
    <citation type="submission" date="2017-05" db="EMBL/GenBank/DDBJ databases">
        <authorList>
            <person name="Varghese N."/>
            <person name="Submissions S."/>
        </authorList>
    </citation>
    <scope>NUCLEOTIDE SEQUENCE</scope>
    <source>
        <strain evidence="1">DSM 18763</strain>
    </source>
</reference>
<proteinExistence type="predicted"/>
<organism evidence="1 2">
    <name type="scientific">Venenivibrio stagnispumantis</name>
    <dbReference type="NCBI Taxonomy" id="407998"/>
    <lineage>
        <taxon>Bacteria</taxon>
        <taxon>Pseudomonadati</taxon>
        <taxon>Aquificota</taxon>
        <taxon>Aquificia</taxon>
        <taxon>Aquificales</taxon>
        <taxon>Hydrogenothermaceae</taxon>
        <taxon>Venenivibrio</taxon>
    </lineage>
</organism>
<dbReference type="Proteomes" id="UP001157947">
    <property type="component" value="Unassembled WGS sequence"/>
</dbReference>
<dbReference type="AlphaFoldDB" id="A0AA46AFS7"/>
<comment type="caution">
    <text evidence="1">The sequence shown here is derived from an EMBL/GenBank/DDBJ whole genome shotgun (WGS) entry which is preliminary data.</text>
</comment>
<dbReference type="EMBL" id="FXTX01000022">
    <property type="protein sequence ID" value="SMP21026.1"/>
    <property type="molecule type" value="Genomic_DNA"/>
</dbReference>
<protein>
    <submittedName>
        <fullName evidence="1">Uncharacterized protein</fullName>
    </submittedName>
</protein>
<accession>A0AA46AFS7</accession>
<gene>
    <name evidence="1" type="ORF">SAMN06264868_1221</name>
</gene>